<evidence type="ECO:0000313" key="3">
    <source>
        <dbReference type="EMBL" id="KAJ9647528.1"/>
    </source>
</evidence>
<name>A0AA39D4K7_9EURO</name>
<evidence type="ECO:0000259" key="2">
    <source>
        <dbReference type="Pfam" id="PF00266"/>
    </source>
</evidence>
<dbReference type="SUPFAM" id="SSF53383">
    <property type="entry name" value="PLP-dependent transferases"/>
    <property type="match status" value="1"/>
</dbReference>
<evidence type="ECO:0000313" key="4">
    <source>
        <dbReference type="Proteomes" id="UP001172681"/>
    </source>
</evidence>
<dbReference type="EMBL" id="JAPDRN010000001">
    <property type="protein sequence ID" value="KAJ9647528.1"/>
    <property type="molecule type" value="Genomic_DNA"/>
</dbReference>
<gene>
    <name evidence="3" type="ORF">H2204_000157</name>
</gene>
<dbReference type="Gene3D" id="3.40.640.10">
    <property type="entry name" value="Type I PLP-dependent aspartate aminotransferase-like (Major domain)"/>
    <property type="match status" value="1"/>
</dbReference>
<keyword evidence="4" id="KW-1185">Reference proteome</keyword>
<organism evidence="3 4">
    <name type="scientific">Knufia peltigerae</name>
    <dbReference type="NCBI Taxonomy" id="1002370"/>
    <lineage>
        <taxon>Eukaryota</taxon>
        <taxon>Fungi</taxon>
        <taxon>Dikarya</taxon>
        <taxon>Ascomycota</taxon>
        <taxon>Pezizomycotina</taxon>
        <taxon>Eurotiomycetes</taxon>
        <taxon>Chaetothyriomycetidae</taxon>
        <taxon>Chaetothyriales</taxon>
        <taxon>Trichomeriaceae</taxon>
        <taxon>Knufia</taxon>
    </lineage>
</organism>
<dbReference type="Pfam" id="PF00266">
    <property type="entry name" value="Aminotran_5"/>
    <property type="match status" value="1"/>
</dbReference>
<proteinExistence type="predicted"/>
<dbReference type="Proteomes" id="UP001172681">
    <property type="component" value="Unassembled WGS sequence"/>
</dbReference>
<sequence length="448" mass="50374">MSPMDTSVASTETQFGKAFGKKYFMFEPGYRHLNQGMSVCAFGGYPRPVRDALRSFQDEVQAHPDVFIRYIYPERLTQSRRAVAQFLHANEDEVVLVPNATTGLNAVLRNIVYNPGDKIVYVQGTYGAIEKTVHYLVETTPVESICIDFDPTVNDQEKLIQSFRSTVEAHQGQIKVAIFDAVMSMPGVRMPFEKLVGICKDNGVLSAVDAAHGIGLIDLDLKTLDPDFLVSNCHKWLLAPHVCAVLYVPLRNQKLMRSTLPTSHGFQPLPEILNGKTFVRPHKESTNEFVSLFQYSGTIDFGPPLCIPAAIDFRQNVCGGEEKIRKYCRELAKEGETRAAQILGTEPIPISEADRTFFANLRLPIEVSPTERKDPKGVPLDDAPLVLSWIMRHLYEDYNVFVNVSYVSGALWTRFSAMVYLEVEDFEYCARALKELSERVLKGEYKTG</sequence>
<dbReference type="InterPro" id="IPR000192">
    <property type="entry name" value="Aminotrans_V_dom"/>
</dbReference>
<protein>
    <recommendedName>
        <fullName evidence="2">Aminotransferase class V domain-containing protein</fullName>
    </recommendedName>
</protein>
<dbReference type="PANTHER" id="PTHR43092">
    <property type="entry name" value="L-CYSTEINE DESULFHYDRASE"/>
    <property type="match status" value="1"/>
</dbReference>
<comment type="caution">
    <text evidence="3">The sequence shown here is derived from an EMBL/GenBank/DDBJ whole genome shotgun (WGS) entry which is preliminary data.</text>
</comment>
<feature type="domain" description="Aminotransferase class V" evidence="2">
    <location>
        <begin position="75"/>
        <end position="264"/>
    </location>
</feature>
<reference evidence="3" key="1">
    <citation type="submission" date="2022-10" db="EMBL/GenBank/DDBJ databases">
        <title>Culturing micro-colonial fungi from biological soil crusts in the Mojave desert and describing Neophaeococcomyces mojavensis, and introducing the new genera and species Taxawa tesnikishii.</title>
        <authorList>
            <person name="Kurbessoian T."/>
            <person name="Stajich J.E."/>
        </authorList>
    </citation>
    <scope>NUCLEOTIDE SEQUENCE</scope>
    <source>
        <strain evidence="3">TK_35</strain>
    </source>
</reference>
<dbReference type="PANTHER" id="PTHR43092:SF2">
    <property type="entry name" value="HERCYNYLCYSTEINE SULFOXIDE LYASE"/>
    <property type="match status" value="1"/>
</dbReference>
<dbReference type="InterPro" id="IPR015421">
    <property type="entry name" value="PyrdxlP-dep_Trfase_major"/>
</dbReference>
<dbReference type="AlphaFoldDB" id="A0AA39D4K7"/>
<dbReference type="InterPro" id="IPR015424">
    <property type="entry name" value="PyrdxlP-dep_Trfase"/>
</dbReference>
<accession>A0AA39D4K7</accession>
<evidence type="ECO:0000256" key="1">
    <source>
        <dbReference type="ARBA" id="ARBA00022898"/>
    </source>
</evidence>
<keyword evidence="1" id="KW-0663">Pyridoxal phosphate</keyword>